<reference evidence="1 2" key="1">
    <citation type="submission" date="2024-10" db="EMBL/GenBank/DDBJ databases">
        <title>Paracoccus drimophilus sp. nov., a novel bacterium from corn roots in Hunan.</title>
        <authorList>
            <person name="Li X."/>
        </authorList>
    </citation>
    <scope>NUCLEOTIDE SEQUENCE [LARGE SCALE GENOMIC DNA]</scope>
    <source>
        <strain evidence="1 2">NGMCC 1.201697</strain>
    </source>
</reference>
<keyword evidence="2" id="KW-1185">Reference proteome</keyword>
<dbReference type="Gene3D" id="3.40.50.300">
    <property type="entry name" value="P-loop containing nucleotide triphosphate hydrolases"/>
    <property type="match status" value="1"/>
</dbReference>
<dbReference type="EMBL" id="JBIMPR010000006">
    <property type="protein sequence ID" value="MFH5774377.1"/>
    <property type="molecule type" value="Genomic_DNA"/>
</dbReference>
<accession>A0ABW7LN07</accession>
<protein>
    <submittedName>
        <fullName evidence="1">TniB family NTP-binding protein</fullName>
    </submittedName>
</protein>
<proteinExistence type="predicted"/>
<evidence type="ECO:0000313" key="1">
    <source>
        <dbReference type="EMBL" id="MFH5774377.1"/>
    </source>
</evidence>
<comment type="caution">
    <text evidence="1">The sequence shown here is derived from an EMBL/GenBank/DDBJ whole genome shotgun (WGS) entry which is preliminary data.</text>
</comment>
<dbReference type="Proteomes" id="UP001609376">
    <property type="component" value="Unassembled WGS sequence"/>
</dbReference>
<evidence type="ECO:0000313" key="2">
    <source>
        <dbReference type="Proteomes" id="UP001609376"/>
    </source>
</evidence>
<gene>
    <name evidence="1" type="ORF">ACHFJ0_08980</name>
</gene>
<dbReference type="InterPro" id="IPR027417">
    <property type="entry name" value="P-loop_NTPase"/>
</dbReference>
<dbReference type="SUPFAM" id="SSF52540">
    <property type="entry name" value="P-loop containing nucleoside triphosphate hydrolases"/>
    <property type="match status" value="1"/>
</dbReference>
<dbReference type="Pfam" id="PF05621">
    <property type="entry name" value="TniB"/>
    <property type="match status" value="1"/>
</dbReference>
<name>A0ABW7LN07_9RHOB</name>
<sequence length="319" mass="35515">MSDHAKNARIMETLRAKHVRSHRDDEFAVHLERLLRRDKDGNLTAEAVRFSATAETRGILVVDGPGGGKSTMVARQLSRLPALQIGPQGLPAWLGVSVPSPATFKSMGFEILRRSGYPNVSERREAWSVWDQIKSRLKMLGISVLWIDEAHDLFCKDSSMILRALKSLMQGDEAVIVILSGTERLSEVIRSDAQVQRRFSTMQLRPVAGATDGDDFEDLIGSYCELAKLRPELSSDVVERLFHGSRYRFGRSIETTLNAIEAALASGASSLNNDHFAQVWAMLEGCAPGWNVFLADDWAKIDPDQDGEQPAVQRRVRSR</sequence>
<dbReference type="RefSeq" id="WP_395133380.1">
    <property type="nucleotide sequence ID" value="NZ_JBIMPR010000006.1"/>
</dbReference>
<dbReference type="InterPro" id="IPR008868">
    <property type="entry name" value="TniB"/>
</dbReference>
<organism evidence="1 2">
    <name type="scientific">Paracoccus broussonetiae subsp. drimophilus</name>
    <dbReference type="NCBI Taxonomy" id="3373869"/>
    <lineage>
        <taxon>Bacteria</taxon>
        <taxon>Pseudomonadati</taxon>
        <taxon>Pseudomonadota</taxon>
        <taxon>Alphaproteobacteria</taxon>
        <taxon>Rhodobacterales</taxon>
        <taxon>Paracoccaceae</taxon>
        <taxon>Paracoccus</taxon>
        <taxon>Paracoccus broussonetiae</taxon>
    </lineage>
</organism>